<evidence type="ECO:0000256" key="1">
    <source>
        <dbReference type="ARBA" id="ARBA00001936"/>
    </source>
</evidence>
<evidence type="ECO:0000256" key="6">
    <source>
        <dbReference type="ARBA" id="ARBA00022842"/>
    </source>
</evidence>
<dbReference type="GO" id="GO:0005739">
    <property type="term" value="C:mitochondrion"/>
    <property type="evidence" value="ECO:0007669"/>
    <property type="project" value="UniProtKB-SubCell"/>
</dbReference>
<accession>A0A1G4KCE5</accession>
<evidence type="ECO:0000256" key="7">
    <source>
        <dbReference type="ARBA" id="ARBA00023128"/>
    </source>
</evidence>
<evidence type="ECO:0000259" key="12">
    <source>
        <dbReference type="Pfam" id="PF01557"/>
    </source>
</evidence>
<dbReference type="InterPro" id="IPR036663">
    <property type="entry name" value="Fumarylacetoacetase_C_sf"/>
</dbReference>
<sequence>MDYSYLKHIRKIICIGRNYAAHIKELNNPTPKQPFFFLKPSSSILTPPVNVESIDNIGPENCTYSGLKSDGSNSGKILIPRGVKVHHEVELALVMSQNVSNASKDAFGPKELYDSISGVALSLDLTARNVQDEAKKKGLPWSIGKGFDTFLPISGFIPKRDLGDPASFQNAFRLKCEVNGVTRQDGTTDLMLTPMHEIVQHISTVMSLESGDLVLTGTPAGVGELHANDTVTSYLYHGDKLLTKMTFACAEKPGPYEFKET</sequence>
<evidence type="ECO:0000256" key="3">
    <source>
        <dbReference type="ARBA" id="ARBA00004173"/>
    </source>
</evidence>
<dbReference type="GO" id="GO:0050163">
    <property type="term" value="F:oxaloacetate tautomerase activity"/>
    <property type="evidence" value="ECO:0007669"/>
    <property type="project" value="UniProtKB-EC"/>
</dbReference>
<reference evidence="14" key="1">
    <citation type="submission" date="2016-03" db="EMBL/GenBank/DDBJ databases">
        <authorList>
            <person name="Devillers Hugo."/>
        </authorList>
    </citation>
    <scope>NUCLEOTIDE SEQUENCE [LARGE SCALE GENOMIC DNA]</scope>
</reference>
<organism evidence="13 14">
    <name type="scientific">Lachancea meyersii CBS 8951</name>
    <dbReference type="NCBI Taxonomy" id="1266667"/>
    <lineage>
        <taxon>Eukaryota</taxon>
        <taxon>Fungi</taxon>
        <taxon>Dikarya</taxon>
        <taxon>Ascomycota</taxon>
        <taxon>Saccharomycotina</taxon>
        <taxon>Saccharomycetes</taxon>
        <taxon>Saccharomycetales</taxon>
        <taxon>Saccharomycetaceae</taxon>
        <taxon>Lachancea</taxon>
    </lineage>
</organism>
<dbReference type="Pfam" id="PF01557">
    <property type="entry name" value="FAA_hydrolase"/>
    <property type="match status" value="1"/>
</dbReference>
<feature type="domain" description="Fumarylacetoacetase-like C-terminal" evidence="12">
    <location>
        <begin position="11"/>
        <end position="244"/>
    </location>
</feature>
<dbReference type="EMBL" id="LT598484">
    <property type="protein sequence ID" value="SCV02039.1"/>
    <property type="molecule type" value="Genomic_DNA"/>
</dbReference>
<dbReference type="Proteomes" id="UP000191144">
    <property type="component" value="Chromosome G"/>
</dbReference>
<evidence type="ECO:0000256" key="8">
    <source>
        <dbReference type="ARBA" id="ARBA00023235"/>
    </source>
</evidence>
<comment type="subcellular location">
    <subcellularLocation>
        <location evidence="3">Mitochondrion</location>
    </subcellularLocation>
</comment>
<keyword evidence="7" id="KW-0496">Mitochondrion</keyword>
<evidence type="ECO:0000256" key="9">
    <source>
        <dbReference type="ARBA" id="ARBA00044911"/>
    </source>
</evidence>
<evidence type="ECO:0000256" key="4">
    <source>
        <dbReference type="ARBA" id="ARBA00010211"/>
    </source>
</evidence>
<dbReference type="PANTHER" id="PTHR11820:SF7">
    <property type="entry name" value="ACYLPYRUVASE FAHD1, MITOCHONDRIAL"/>
    <property type="match status" value="1"/>
</dbReference>
<comment type="cofactor">
    <cofactor evidence="2">
        <name>Mg(2+)</name>
        <dbReference type="ChEBI" id="CHEBI:18420"/>
    </cofactor>
</comment>
<evidence type="ECO:0000313" key="13">
    <source>
        <dbReference type="EMBL" id="SCV02039.1"/>
    </source>
</evidence>
<evidence type="ECO:0000256" key="11">
    <source>
        <dbReference type="ARBA" id="ARBA00056302"/>
    </source>
</evidence>
<keyword evidence="6" id="KW-0460">Magnesium</keyword>
<comment type="cofactor">
    <cofactor evidence="1">
        <name>Mn(2+)</name>
        <dbReference type="ChEBI" id="CHEBI:29035"/>
    </cofactor>
</comment>
<comment type="catalytic activity">
    <reaction evidence="9">
        <text>oxaloacetate = enol-oxaloacetate</text>
        <dbReference type="Rhea" id="RHEA:16021"/>
        <dbReference type="ChEBI" id="CHEBI:16452"/>
        <dbReference type="ChEBI" id="CHEBI:17479"/>
        <dbReference type="EC" id="5.3.2.2"/>
    </reaction>
    <physiologicalReaction direction="right-to-left" evidence="9">
        <dbReference type="Rhea" id="RHEA:16023"/>
    </physiologicalReaction>
</comment>
<evidence type="ECO:0000256" key="5">
    <source>
        <dbReference type="ARBA" id="ARBA00022723"/>
    </source>
</evidence>
<comment type="similarity">
    <text evidence="4">Belongs to the FAH family.</text>
</comment>
<keyword evidence="8" id="KW-0413">Isomerase</keyword>
<name>A0A1G4KCE5_9SACH</name>
<dbReference type="PANTHER" id="PTHR11820">
    <property type="entry name" value="ACYLPYRUVASE"/>
    <property type="match status" value="1"/>
</dbReference>
<evidence type="ECO:0000313" key="14">
    <source>
        <dbReference type="Proteomes" id="UP000191144"/>
    </source>
</evidence>
<comment type="function">
    <text evidence="11">Tautomerase that converts enol-oxaloacetate, a strong inhibitor of succinate dehydrogenase, to the physiological keto form of oxaloacetate.</text>
</comment>
<evidence type="ECO:0000256" key="2">
    <source>
        <dbReference type="ARBA" id="ARBA00001946"/>
    </source>
</evidence>
<dbReference type="InterPro" id="IPR011234">
    <property type="entry name" value="Fumarylacetoacetase-like_C"/>
</dbReference>
<dbReference type="FunFam" id="3.90.850.10:FF:000014">
    <property type="entry name" value="Uncharacterized mitochondrial hydrolase FMP41"/>
    <property type="match status" value="1"/>
</dbReference>
<dbReference type="Gene3D" id="3.90.850.10">
    <property type="entry name" value="Fumarylacetoacetase-like, C-terminal domain"/>
    <property type="match status" value="1"/>
</dbReference>
<keyword evidence="5" id="KW-0479">Metal-binding</keyword>
<dbReference type="OrthoDB" id="74910at2759"/>
<gene>
    <name evidence="13" type="ORF">LAME_0G20164G</name>
</gene>
<protein>
    <recommendedName>
        <fullName evidence="10">oxaloacetate tautomerase</fullName>
        <ecNumber evidence="10">5.3.2.2</ecNumber>
    </recommendedName>
</protein>
<dbReference type="GO" id="GO:0046872">
    <property type="term" value="F:metal ion binding"/>
    <property type="evidence" value="ECO:0007669"/>
    <property type="project" value="UniProtKB-KW"/>
</dbReference>
<dbReference type="EC" id="5.3.2.2" evidence="10"/>
<keyword evidence="14" id="KW-1185">Reference proteome</keyword>
<evidence type="ECO:0000256" key="10">
    <source>
        <dbReference type="ARBA" id="ARBA00044973"/>
    </source>
</evidence>
<dbReference type="AlphaFoldDB" id="A0A1G4KCE5"/>
<dbReference type="SUPFAM" id="SSF56529">
    <property type="entry name" value="FAH"/>
    <property type="match status" value="1"/>
</dbReference>
<dbReference type="GO" id="GO:0018773">
    <property type="term" value="F:acetylpyruvate hydrolase activity"/>
    <property type="evidence" value="ECO:0007669"/>
    <property type="project" value="TreeGrafter"/>
</dbReference>
<proteinExistence type="inferred from homology"/>